<proteinExistence type="predicted"/>
<dbReference type="AlphaFoldDB" id="A0A3B1AL85"/>
<protein>
    <submittedName>
        <fullName evidence="1">Uncharacterized protein</fullName>
    </submittedName>
</protein>
<evidence type="ECO:0000313" key="1">
    <source>
        <dbReference type="EMBL" id="VAW93416.1"/>
    </source>
</evidence>
<gene>
    <name evidence="1" type="ORF">MNBD_GAMMA22-720</name>
</gene>
<name>A0A3B1AL85_9ZZZZ</name>
<sequence length="54" mass="6267">MRCCRYSYWKIVGGRGGAIGGLHLVKSYYVQFRIKILIHLDDVVITFKESAEEF</sequence>
<dbReference type="EMBL" id="UOFS01000013">
    <property type="protein sequence ID" value="VAW93416.1"/>
    <property type="molecule type" value="Genomic_DNA"/>
</dbReference>
<accession>A0A3B1AL85</accession>
<reference evidence="1" key="1">
    <citation type="submission" date="2018-06" db="EMBL/GenBank/DDBJ databases">
        <authorList>
            <person name="Zhirakovskaya E."/>
        </authorList>
    </citation>
    <scope>NUCLEOTIDE SEQUENCE</scope>
</reference>
<organism evidence="1">
    <name type="scientific">hydrothermal vent metagenome</name>
    <dbReference type="NCBI Taxonomy" id="652676"/>
    <lineage>
        <taxon>unclassified sequences</taxon>
        <taxon>metagenomes</taxon>
        <taxon>ecological metagenomes</taxon>
    </lineage>
</organism>